<feature type="domain" description="Peptidase S8/S53" evidence="7">
    <location>
        <begin position="89"/>
        <end position="363"/>
    </location>
</feature>
<feature type="active site" description="Charge relay system" evidence="5">
    <location>
        <position position="327"/>
    </location>
</feature>
<evidence type="ECO:0000256" key="4">
    <source>
        <dbReference type="ARBA" id="ARBA00022825"/>
    </source>
</evidence>
<dbReference type="SUPFAM" id="SSF52743">
    <property type="entry name" value="Subtilisin-like"/>
    <property type="match status" value="1"/>
</dbReference>
<reference evidence="8" key="2">
    <citation type="journal article" date="2021" name="PeerJ">
        <title>Extensive microbial diversity within the chicken gut microbiome revealed by metagenomics and culture.</title>
        <authorList>
            <person name="Gilroy R."/>
            <person name="Ravi A."/>
            <person name="Getino M."/>
            <person name="Pursley I."/>
            <person name="Horton D.L."/>
            <person name="Alikhan N.F."/>
            <person name="Baker D."/>
            <person name="Gharbi K."/>
            <person name="Hall N."/>
            <person name="Watson M."/>
            <person name="Adriaenssens E.M."/>
            <person name="Foster-Nyarko E."/>
            <person name="Jarju S."/>
            <person name="Secka A."/>
            <person name="Antonio M."/>
            <person name="Oren A."/>
            <person name="Chaudhuri R.R."/>
            <person name="La Ragione R."/>
            <person name="Hildebrand F."/>
            <person name="Pallen M.J."/>
        </authorList>
    </citation>
    <scope>NUCLEOTIDE SEQUENCE</scope>
    <source>
        <strain evidence="8">ChiBcec2-4451</strain>
    </source>
</reference>
<sequence length="401" mass="43167">IEDISLYQVKFEETYSRKELEALGEQLTEAGIITSFMENLVTCLSTDFLPSDQRWEKEWNSGSLSETWPLEAIHMEQAWDFMDRMNDPVSVGIFDTGFFDTHEDLSFAATPLANQLEESSGKLDPHGTAVAGVIGAGLDNETGISGIIPDKVQELYGVSAWGLTITENKIDLMAVQTGLAYLISVRQCRVINVSLSLWDAGQEEDPENSELFREYTDALTCLFSGLLDSGNDFIICKSAGNDPSLSAAADPVSAISDETVRKRILVVEAVGPGMDGSMELASYSSSGSRTDLSAPGGNDRAAICTTWVEEDALGIRSSQYQYVQGTSLASAYVSGTAALIYSINPYLNGEQVCDILLETAAETPAGAEAPLLDAAAAVEKAADGRSSQEPATVWSSQWVEE</sequence>
<dbReference type="InterPro" id="IPR000209">
    <property type="entry name" value="Peptidase_S8/S53_dom"/>
</dbReference>
<proteinExistence type="inferred from homology"/>
<dbReference type="AlphaFoldDB" id="A0A9D1NWJ9"/>
<dbReference type="PRINTS" id="PR00723">
    <property type="entry name" value="SUBTILISIN"/>
</dbReference>
<comment type="similarity">
    <text evidence="1 5">Belongs to the peptidase S8 family.</text>
</comment>
<name>A0A9D1NWJ9_9FIRM</name>
<dbReference type="GO" id="GO:0004252">
    <property type="term" value="F:serine-type endopeptidase activity"/>
    <property type="evidence" value="ECO:0007669"/>
    <property type="project" value="UniProtKB-UniRule"/>
</dbReference>
<dbReference type="EMBL" id="DVON01000214">
    <property type="protein sequence ID" value="HIV13518.1"/>
    <property type="molecule type" value="Genomic_DNA"/>
</dbReference>
<evidence type="ECO:0000259" key="7">
    <source>
        <dbReference type="Pfam" id="PF00082"/>
    </source>
</evidence>
<evidence type="ECO:0000256" key="5">
    <source>
        <dbReference type="PROSITE-ProRule" id="PRU01240"/>
    </source>
</evidence>
<accession>A0A9D1NWJ9</accession>
<gene>
    <name evidence="8" type="ORF">IAA63_10320</name>
</gene>
<evidence type="ECO:0000313" key="9">
    <source>
        <dbReference type="Proteomes" id="UP000886723"/>
    </source>
</evidence>
<protein>
    <submittedName>
        <fullName evidence="8">S8 family peptidase</fullName>
    </submittedName>
</protein>
<evidence type="ECO:0000256" key="3">
    <source>
        <dbReference type="ARBA" id="ARBA00022801"/>
    </source>
</evidence>
<dbReference type="Gene3D" id="3.40.50.200">
    <property type="entry name" value="Peptidase S8/S53 domain"/>
    <property type="match status" value="1"/>
</dbReference>
<dbReference type="CDD" id="cd00306">
    <property type="entry name" value="Peptidases_S8_S53"/>
    <property type="match status" value="1"/>
</dbReference>
<dbReference type="PROSITE" id="PS51892">
    <property type="entry name" value="SUBTILASE"/>
    <property type="match status" value="1"/>
</dbReference>
<dbReference type="Proteomes" id="UP000886723">
    <property type="component" value="Unassembled WGS sequence"/>
</dbReference>
<dbReference type="PANTHER" id="PTHR43806">
    <property type="entry name" value="PEPTIDASE S8"/>
    <property type="match status" value="1"/>
</dbReference>
<dbReference type="InterPro" id="IPR015500">
    <property type="entry name" value="Peptidase_S8_subtilisin-rel"/>
</dbReference>
<dbReference type="InterPro" id="IPR036852">
    <property type="entry name" value="Peptidase_S8/S53_dom_sf"/>
</dbReference>
<feature type="region of interest" description="Disordered" evidence="6">
    <location>
        <begin position="382"/>
        <end position="401"/>
    </location>
</feature>
<dbReference type="PROSITE" id="PS00137">
    <property type="entry name" value="SUBTILASE_HIS"/>
    <property type="match status" value="1"/>
</dbReference>
<feature type="active site" description="Charge relay system" evidence="5">
    <location>
        <position position="95"/>
    </location>
</feature>
<evidence type="ECO:0000313" key="8">
    <source>
        <dbReference type="EMBL" id="HIV13518.1"/>
    </source>
</evidence>
<reference evidence="8" key="1">
    <citation type="submission" date="2020-10" db="EMBL/GenBank/DDBJ databases">
        <authorList>
            <person name="Gilroy R."/>
        </authorList>
    </citation>
    <scope>NUCLEOTIDE SEQUENCE</scope>
    <source>
        <strain evidence="8">ChiBcec2-4451</strain>
    </source>
</reference>
<keyword evidence="2 5" id="KW-0645">Protease</keyword>
<dbReference type="InterPro" id="IPR022398">
    <property type="entry name" value="Peptidase_S8_His-AS"/>
</dbReference>
<evidence type="ECO:0000256" key="2">
    <source>
        <dbReference type="ARBA" id="ARBA00022670"/>
    </source>
</evidence>
<dbReference type="Pfam" id="PF00082">
    <property type="entry name" value="Peptidase_S8"/>
    <property type="match status" value="1"/>
</dbReference>
<dbReference type="InterPro" id="IPR050131">
    <property type="entry name" value="Peptidase_S8_subtilisin-like"/>
</dbReference>
<comment type="caution">
    <text evidence="8">The sequence shown here is derived from an EMBL/GenBank/DDBJ whole genome shotgun (WGS) entry which is preliminary data.</text>
</comment>
<feature type="compositionally biased region" description="Polar residues" evidence="6">
    <location>
        <begin position="385"/>
        <end position="401"/>
    </location>
</feature>
<dbReference type="PANTHER" id="PTHR43806:SF11">
    <property type="entry name" value="CEREVISIN-RELATED"/>
    <property type="match status" value="1"/>
</dbReference>
<keyword evidence="3 5" id="KW-0378">Hydrolase</keyword>
<evidence type="ECO:0000256" key="6">
    <source>
        <dbReference type="SAM" id="MobiDB-lite"/>
    </source>
</evidence>
<organism evidence="8 9">
    <name type="scientific">Candidatus Pullilachnospira stercoravium</name>
    <dbReference type="NCBI Taxonomy" id="2840913"/>
    <lineage>
        <taxon>Bacteria</taxon>
        <taxon>Bacillati</taxon>
        <taxon>Bacillota</taxon>
        <taxon>Clostridia</taxon>
        <taxon>Lachnospirales</taxon>
        <taxon>Lachnospiraceae</taxon>
        <taxon>Lachnospiraceae incertae sedis</taxon>
        <taxon>Candidatus Pullilachnospira</taxon>
    </lineage>
</organism>
<evidence type="ECO:0000256" key="1">
    <source>
        <dbReference type="ARBA" id="ARBA00011073"/>
    </source>
</evidence>
<keyword evidence="4 5" id="KW-0720">Serine protease</keyword>
<feature type="non-terminal residue" evidence="8">
    <location>
        <position position="1"/>
    </location>
</feature>
<feature type="active site" description="Charge relay system" evidence="5">
    <location>
        <position position="126"/>
    </location>
</feature>
<dbReference type="GO" id="GO:0006508">
    <property type="term" value="P:proteolysis"/>
    <property type="evidence" value="ECO:0007669"/>
    <property type="project" value="UniProtKB-KW"/>
</dbReference>